<proteinExistence type="predicted"/>
<dbReference type="SUPFAM" id="SSF53720">
    <property type="entry name" value="ALDH-like"/>
    <property type="match status" value="1"/>
</dbReference>
<reference evidence="3" key="1">
    <citation type="submission" date="2022-11" db="UniProtKB">
        <authorList>
            <consortium name="WormBaseParasite"/>
        </authorList>
    </citation>
    <scope>IDENTIFICATION</scope>
</reference>
<keyword evidence="2" id="KW-1185">Reference proteome</keyword>
<dbReference type="InterPro" id="IPR016163">
    <property type="entry name" value="Ald_DH_C"/>
</dbReference>
<dbReference type="Pfam" id="PF00171">
    <property type="entry name" value="Aldedh"/>
    <property type="match status" value="1"/>
</dbReference>
<dbReference type="PANTHER" id="PTHR11699">
    <property type="entry name" value="ALDEHYDE DEHYDROGENASE-RELATED"/>
    <property type="match status" value="1"/>
</dbReference>
<dbReference type="FunFam" id="3.40.605.10:FF:000026">
    <property type="entry name" value="Aldehyde dehydrogenase, putative"/>
    <property type="match status" value="1"/>
</dbReference>
<evidence type="ECO:0000313" key="3">
    <source>
        <dbReference type="WBParaSite" id="nRc.2.0.1.t14720-RA"/>
    </source>
</evidence>
<dbReference type="OMA" id="ETESIMW"/>
<accession>A0A915ILM8</accession>
<dbReference type="InterPro" id="IPR016161">
    <property type="entry name" value="Ald_DH/histidinol_DH"/>
</dbReference>
<dbReference type="InterPro" id="IPR016162">
    <property type="entry name" value="Ald_DH_N"/>
</dbReference>
<dbReference type="GO" id="GO:0016620">
    <property type="term" value="F:oxidoreductase activity, acting on the aldehyde or oxo group of donors, NAD or NADP as acceptor"/>
    <property type="evidence" value="ECO:0007669"/>
    <property type="project" value="InterPro"/>
</dbReference>
<dbReference type="AlphaFoldDB" id="A0A915ILM8"/>
<protein>
    <submittedName>
        <fullName evidence="3">Aldehyde dehydrogenase domain-containing protein</fullName>
    </submittedName>
</protein>
<evidence type="ECO:0000313" key="2">
    <source>
        <dbReference type="Proteomes" id="UP000887565"/>
    </source>
</evidence>
<dbReference type="Proteomes" id="UP000887565">
    <property type="component" value="Unplaced"/>
</dbReference>
<dbReference type="Gene3D" id="3.40.605.10">
    <property type="entry name" value="Aldehyde Dehydrogenase, Chain A, domain 1"/>
    <property type="match status" value="1"/>
</dbReference>
<feature type="domain" description="Aldehyde dehydrogenase" evidence="1">
    <location>
        <begin position="6"/>
        <end position="124"/>
    </location>
</feature>
<organism evidence="2 3">
    <name type="scientific">Romanomermis culicivorax</name>
    <name type="common">Nematode worm</name>
    <dbReference type="NCBI Taxonomy" id="13658"/>
    <lineage>
        <taxon>Eukaryota</taxon>
        <taxon>Metazoa</taxon>
        <taxon>Ecdysozoa</taxon>
        <taxon>Nematoda</taxon>
        <taxon>Enoplea</taxon>
        <taxon>Dorylaimia</taxon>
        <taxon>Mermithida</taxon>
        <taxon>Mermithoidea</taxon>
        <taxon>Mermithidae</taxon>
        <taxon>Romanomermis</taxon>
    </lineage>
</organism>
<sequence length="135" mass="15196">MQLDDQRCKNGNFFEPCILTNLNDQMEIVREEVFGPVLTLLTFEDEKEVVQRANNSKYGLAAGLFTNNLARAHRVASQLQAGYVWINNYNVQPVEVPFGGYKMSGFGRELGLAALENYTQLKSVYVELGDVESLL</sequence>
<dbReference type="Gene3D" id="3.40.309.10">
    <property type="entry name" value="Aldehyde Dehydrogenase, Chain A, domain 2"/>
    <property type="match status" value="1"/>
</dbReference>
<name>A0A915ILM8_ROMCU</name>
<evidence type="ECO:0000259" key="1">
    <source>
        <dbReference type="Pfam" id="PF00171"/>
    </source>
</evidence>
<dbReference type="InterPro" id="IPR015590">
    <property type="entry name" value="Aldehyde_DH_dom"/>
</dbReference>
<dbReference type="WBParaSite" id="nRc.2.0.1.t14720-RA">
    <property type="protein sequence ID" value="nRc.2.0.1.t14720-RA"/>
    <property type="gene ID" value="nRc.2.0.1.g14720"/>
</dbReference>